<name>A0A0C2YW67_PARME</name>
<dbReference type="PANTHER" id="PTHR30469">
    <property type="entry name" value="MULTIDRUG RESISTANCE PROTEIN MDTA"/>
    <property type="match status" value="1"/>
</dbReference>
<keyword evidence="4" id="KW-1185">Reference proteome</keyword>
<dbReference type="EMBL" id="JXSL01000024">
    <property type="protein sequence ID" value="KIL99363.1"/>
    <property type="molecule type" value="Genomic_DNA"/>
</dbReference>
<dbReference type="RefSeq" id="WP_236686326.1">
    <property type="nucleotide sequence ID" value="NZ_JXSL01000024.1"/>
</dbReference>
<feature type="domain" description="Multidrug resistance protein MdtA-like barrel-sandwich hybrid" evidence="2">
    <location>
        <begin position="50"/>
        <end position="169"/>
    </location>
</feature>
<dbReference type="AlphaFoldDB" id="A0A0C2YW67"/>
<evidence type="ECO:0000259" key="2">
    <source>
        <dbReference type="Pfam" id="PF25917"/>
    </source>
</evidence>
<dbReference type="Proteomes" id="UP000031971">
    <property type="component" value="Unassembled WGS sequence"/>
</dbReference>
<gene>
    <name evidence="3" type="ORF">CCC_04134</name>
</gene>
<evidence type="ECO:0000313" key="3">
    <source>
        <dbReference type="EMBL" id="KIL99363.1"/>
    </source>
</evidence>
<comment type="caution">
    <text evidence="3">The sequence shown here is derived from an EMBL/GenBank/DDBJ whole genome shotgun (WGS) entry which is preliminary data.</text>
</comment>
<accession>A0A0C2YW67</accession>
<protein>
    <submittedName>
        <fullName evidence="3">Putative RND efflux membrane fusion protein</fullName>
    </submittedName>
</protein>
<comment type="similarity">
    <text evidence="1">Belongs to the membrane fusion protein (MFP) (TC 8.A.1) family.</text>
</comment>
<proteinExistence type="inferred from homology"/>
<dbReference type="SUPFAM" id="SSF111369">
    <property type="entry name" value="HlyD-like secretion proteins"/>
    <property type="match status" value="1"/>
</dbReference>
<evidence type="ECO:0000313" key="4">
    <source>
        <dbReference type="Proteomes" id="UP000031971"/>
    </source>
</evidence>
<reference evidence="3 4" key="1">
    <citation type="submission" date="2015-01" db="EMBL/GenBank/DDBJ databases">
        <title>Genome Sequence of Magnetospirillum magnetotacticum Strain MS-1.</title>
        <authorList>
            <person name="Marinov G.K."/>
            <person name="Smalley M.D."/>
            <person name="DeSalvo G."/>
        </authorList>
    </citation>
    <scope>NUCLEOTIDE SEQUENCE [LARGE SCALE GENOMIC DNA]</scope>
    <source>
        <strain evidence="3 4">MS-1</strain>
    </source>
</reference>
<dbReference type="NCBIfam" id="TIGR01730">
    <property type="entry name" value="RND_mfp"/>
    <property type="match status" value="1"/>
</dbReference>
<dbReference type="Pfam" id="PF25917">
    <property type="entry name" value="BSH_RND"/>
    <property type="match status" value="1"/>
</dbReference>
<dbReference type="Gene3D" id="2.40.50.100">
    <property type="match status" value="1"/>
</dbReference>
<organism evidence="3 4">
    <name type="scientific">Paramagnetospirillum magnetotacticum MS-1</name>
    <dbReference type="NCBI Taxonomy" id="272627"/>
    <lineage>
        <taxon>Bacteria</taxon>
        <taxon>Pseudomonadati</taxon>
        <taxon>Pseudomonadota</taxon>
        <taxon>Alphaproteobacteria</taxon>
        <taxon>Rhodospirillales</taxon>
        <taxon>Magnetospirillaceae</taxon>
        <taxon>Paramagnetospirillum</taxon>
    </lineage>
</organism>
<dbReference type="GO" id="GO:1990281">
    <property type="term" value="C:efflux pump complex"/>
    <property type="evidence" value="ECO:0007669"/>
    <property type="project" value="TreeGrafter"/>
</dbReference>
<evidence type="ECO:0000256" key="1">
    <source>
        <dbReference type="ARBA" id="ARBA00009477"/>
    </source>
</evidence>
<sequence>MMSSRPDSGKGGLAAHWGWAVPVLCLLSFGAVAQEPVIPVQLVAVQYTTLSAELPGKIDRISVKEGDRFKEGQQLVAFDCVIQRAQLDEAQAVLGAAEKSKSVHKRLLELNSAGTLETEKSASDAAVAQAKLNSARAVTTKCGITAPFSGRVVEQKARAHQYIQAGQPILDILDDSALEAEFIVPSGWVRNLKPGLVVQVAVDEVKKVYPAKIARVGAKVDAVSHSVKVVAEVRGDYPELIAGMTGRVQMPAP</sequence>
<dbReference type="InterPro" id="IPR006143">
    <property type="entry name" value="RND_pump_MFP"/>
</dbReference>
<dbReference type="STRING" id="272627.CCC_04134"/>
<dbReference type="Gene3D" id="2.40.30.170">
    <property type="match status" value="1"/>
</dbReference>
<dbReference type="GO" id="GO:0015562">
    <property type="term" value="F:efflux transmembrane transporter activity"/>
    <property type="evidence" value="ECO:0007669"/>
    <property type="project" value="TreeGrafter"/>
</dbReference>
<dbReference type="InterPro" id="IPR058625">
    <property type="entry name" value="MdtA-like_BSH"/>
</dbReference>